<evidence type="ECO:0000313" key="6">
    <source>
        <dbReference type="Proteomes" id="UP000434957"/>
    </source>
</evidence>
<evidence type="ECO:0000313" key="7">
    <source>
        <dbReference type="Proteomes" id="UP000435112"/>
    </source>
</evidence>
<dbReference type="AlphaFoldDB" id="A0A6A3I0Y3"/>
<keyword evidence="1" id="KW-0812">Transmembrane</keyword>
<dbReference type="EMBL" id="QXFU01003710">
    <property type="protein sequence ID" value="KAE8973306.1"/>
    <property type="molecule type" value="Genomic_DNA"/>
</dbReference>
<protein>
    <submittedName>
        <fullName evidence="3">Uncharacterized protein</fullName>
    </submittedName>
</protein>
<evidence type="ECO:0000313" key="3">
    <source>
        <dbReference type="EMBL" id="KAE8974064.1"/>
    </source>
</evidence>
<reference evidence="5 7" key="1">
    <citation type="submission" date="2018-09" db="EMBL/GenBank/DDBJ databases">
        <title>Genomic investigation of the strawberry pathogen Phytophthora fragariae indicates pathogenicity is determined by transcriptional variation in three key races.</title>
        <authorList>
            <person name="Adams T.M."/>
            <person name="Armitage A.D."/>
            <person name="Sobczyk M.K."/>
            <person name="Bates H.J."/>
            <person name="Dunwell J.M."/>
            <person name="Nellist C.F."/>
            <person name="Harrison R.J."/>
        </authorList>
    </citation>
    <scope>NUCLEOTIDE SEQUENCE [LARGE SCALE GENOMIC DNA]</scope>
    <source>
        <strain evidence="3 5">SCRP249</strain>
        <strain evidence="2 7">SCRP324</strain>
        <strain evidence="4 6">SCRP333</strain>
    </source>
</reference>
<keyword evidence="6" id="KW-1185">Reference proteome</keyword>
<dbReference type="Proteomes" id="UP000429607">
    <property type="component" value="Unassembled WGS sequence"/>
</dbReference>
<keyword evidence="1" id="KW-0472">Membrane</keyword>
<evidence type="ECO:0000313" key="2">
    <source>
        <dbReference type="EMBL" id="KAE8973306.1"/>
    </source>
</evidence>
<evidence type="ECO:0000313" key="4">
    <source>
        <dbReference type="EMBL" id="KAE9283055.1"/>
    </source>
</evidence>
<keyword evidence="1" id="KW-1133">Transmembrane helix</keyword>
<accession>A0A6A3I0Y3</accession>
<dbReference type="OrthoDB" id="10269971at2759"/>
<organism evidence="3 5">
    <name type="scientific">Phytophthora rubi</name>
    <dbReference type="NCBI Taxonomy" id="129364"/>
    <lineage>
        <taxon>Eukaryota</taxon>
        <taxon>Sar</taxon>
        <taxon>Stramenopiles</taxon>
        <taxon>Oomycota</taxon>
        <taxon>Peronosporomycetes</taxon>
        <taxon>Peronosporales</taxon>
        <taxon>Peronosporaceae</taxon>
        <taxon>Phytophthora</taxon>
    </lineage>
</organism>
<evidence type="ECO:0000256" key="1">
    <source>
        <dbReference type="SAM" id="Phobius"/>
    </source>
</evidence>
<dbReference type="Proteomes" id="UP000434957">
    <property type="component" value="Unassembled WGS sequence"/>
</dbReference>
<proteinExistence type="predicted"/>
<dbReference type="EMBL" id="QXFT01003738">
    <property type="protein sequence ID" value="KAE9283055.1"/>
    <property type="molecule type" value="Genomic_DNA"/>
</dbReference>
<gene>
    <name evidence="3" type="ORF">PR001_g26116</name>
    <name evidence="2" type="ORF">PR002_g26244</name>
    <name evidence="4" type="ORF">PR003_g27239</name>
</gene>
<comment type="caution">
    <text evidence="3">The sequence shown here is derived from an EMBL/GenBank/DDBJ whole genome shotgun (WGS) entry which is preliminary data.</text>
</comment>
<name>A0A6A3I0Y3_9STRA</name>
<evidence type="ECO:0000313" key="5">
    <source>
        <dbReference type="Proteomes" id="UP000429607"/>
    </source>
</evidence>
<dbReference type="Proteomes" id="UP000435112">
    <property type="component" value="Unassembled WGS sequence"/>
</dbReference>
<sequence>MNVNSLSLLTGYKTIFGDNITISGFKWILILGFVSSFHSFVFWMGKLLYVIACDGYLPQTLTKLHPTRGTARVAKTKDDRFGGHIKRTKYAGNRHKYPSIARLI</sequence>
<dbReference type="EMBL" id="QXFV01003766">
    <property type="protein sequence ID" value="KAE8974064.1"/>
    <property type="molecule type" value="Genomic_DNA"/>
</dbReference>
<feature type="transmembrane region" description="Helical" evidence="1">
    <location>
        <begin position="20"/>
        <end position="43"/>
    </location>
</feature>